<dbReference type="RefSeq" id="WP_218236669.1">
    <property type="nucleotide sequence ID" value="NZ_BAABBB010000008.1"/>
</dbReference>
<keyword evidence="4" id="KW-1185">Reference proteome</keyword>
<evidence type="ECO:0000256" key="1">
    <source>
        <dbReference type="SAM" id="MobiDB-lite"/>
    </source>
</evidence>
<dbReference type="EMBL" id="BAABBB010000008">
    <property type="protein sequence ID" value="GAA3527175.1"/>
    <property type="molecule type" value="Genomic_DNA"/>
</dbReference>
<evidence type="ECO:0000256" key="2">
    <source>
        <dbReference type="SAM" id="SignalP"/>
    </source>
</evidence>
<keyword evidence="2" id="KW-0732">Signal</keyword>
<organism evidence="3 4">
    <name type="scientific">Nocardioides daeguensis</name>
    <dbReference type="NCBI Taxonomy" id="908359"/>
    <lineage>
        <taxon>Bacteria</taxon>
        <taxon>Bacillati</taxon>
        <taxon>Actinomycetota</taxon>
        <taxon>Actinomycetes</taxon>
        <taxon>Propionibacteriales</taxon>
        <taxon>Nocardioidaceae</taxon>
        <taxon>Nocardioides</taxon>
    </lineage>
</organism>
<proteinExistence type="predicted"/>
<protein>
    <submittedName>
        <fullName evidence="3">Uncharacterized protein</fullName>
    </submittedName>
</protein>
<name>A0ABP6V2R0_9ACTN</name>
<evidence type="ECO:0000313" key="3">
    <source>
        <dbReference type="EMBL" id="GAA3527175.1"/>
    </source>
</evidence>
<accession>A0ABP6V2R0</accession>
<feature type="region of interest" description="Disordered" evidence="1">
    <location>
        <begin position="76"/>
        <end position="105"/>
    </location>
</feature>
<gene>
    <name evidence="3" type="ORF">GCM10022263_14810</name>
</gene>
<feature type="chain" id="PRO_5047521824" evidence="2">
    <location>
        <begin position="26"/>
        <end position="538"/>
    </location>
</feature>
<reference evidence="4" key="1">
    <citation type="journal article" date="2019" name="Int. J. Syst. Evol. Microbiol.">
        <title>The Global Catalogue of Microorganisms (GCM) 10K type strain sequencing project: providing services to taxonomists for standard genome sequencing and annotation.</title>
        <authorList>
            <consortium name="The Broad Institute Genomics Platform"/>
            <consortium name="The Broad Institute Genome Sequencing Center for Infectious Disease"/>
            <person name="Wu L."/>
            <person name="Ma J."/>
        </authorList>
    </citation>
    <scope>NUCLEOTIDE SEQUENCE [LARGE SCALE GENOMIC DNA]</scope>
    <source>
        <strain evidence="4">JCM 17460</strain>
    </source>
</reference>
<feature type="signal peptide" evidence="2">
    <location>
        <begin position="1"/>
        <end position="25"/>
    </location>
</feature>
<sequence>MRRTTRLVLPLLLAALLVTPWRAPAVQATVRADGGGGEIELRDLLAQVPGIVHALLAGRAGMLRCPVLIGGTIGLPEGAGEPGRQGTDTGNPLREGDPSDAPASLPEQVVFRTTTQTFNRRYQFALEGGTVWFKSNTEVTGIREPWTRLAMPDCIAGTITAISADDDELIAVDQQRWIYGMDGALKASPYFNWSLRWGPPLWTGPGLQLPVGISTWSWSVVSQLEDGTWTDDAGNAHRVGTGKVSHIWTLSHGGQRLTYLDPWLASDLSYEMCGPLRGRFRSVNMSASGSTVFVIGRYGDLYTRLYDFDIAGADPVFFDYAYDDQRGVANPKIQLPSPAWVRQPKVPGAITDRISIHKVGAGATERELRVEGRRAGVVGYWHKDISADAWSFTPTGGTLAGTPLANPAGDTSGLGLAPSEDRTYAGSVPGGTVTIEDFNTYCTPARVDVRLTTGETFALRLHTTDNIRQFQRARGLDANPRMFNGMLEIPPALRATKDPEISAFLDRIGTERFVRANLDGTTAQLVFRKQPWRLNHRP</sequence>
<evidence type="ECO:0000313" key="4">
    <source>
        <dbReference type="Proteomes" id="UP001500301"/>
    </source>
</evidence>
<comment type="caution">
    <text evidence="3">The sequence shown here is derived from an EMBL/GenBank/DDBJ whole genome shotgun (WGS) entry which is preliminary data.</text>
</comment>
<dbReference type="Proteomes" id="UP001500301">
    <property type="component" value="Unassembled WGS sequence"/>
</dbReference>